<dbReference type="EMBL" id="WMQE01000056">
    <property type="protein sequence ID" value="MTK22761.1"/>
    <property type="molecule type" value="Genomic_DNA"/>
</dbReference>
<evidence type="ECO:0000256" key="1">
    <source>
        <dbReference type="SAM" id="Phobius"/>
    </source>
</evidence>
<keyword evidence="1" id="KW-0472">Membrane</keyword>
<protein>
    <submittedName>
        <fullName evidence="3">Uncharacterized protein</fullName>
    </submittedName>
</protein>
<keyword evidence="1" id="KW-0812">Transmembrane</keyword>
<evidence type="ECO:0000313" key="2">
    <source>
        <dbReference type="EMBL" id="MTK22761.1"/>
    </source>
</evidence>
<dbReference type="AlphaFoldDB" id="A0A6G2CQQ6"/>
<comment type="caution">
    <text evidence="3">The sequence shown here is derived from an EMBL/GenBank/DDBJ whole genome shotgun (WGS) entry which is preliminary data.</text>
</comment>
<name>A0A6G2CQQ6_9FIRM</name>
<organism evidence="3">
    <name type="scientific">Turicibacter sanguinis</name>
    <dbReference type="NCBI Taxonomy" id="154288"/>
    <lineage>
        <taxon>Bacteria</taxon>
        <taxon>Bacillati</taxon>
        <taxon>Bacillota</taxon>
        <taxon>Erysipelotrichia</taxon>
        <taxon>Erysipelotrichales</taxon>
        <taxon>Turicibacteraceae</taxon>
        <taxon>Turicibacter</taxon>
    </lineage>
</organism>
<dbReference type="RefSeq" id="WP_006783407.1">
    <property type="nucleotide sequence ID" value="NZ_RCYV01000017.1"/>
</dbReference>
<dbReference type="EMBL" id="WMQV01000029">
    <property type="protein sequence ID" value="MTL95022.1"/>
    <property type="molecule type" value="Genomic_DNA"/>
</dbReference>
<proteinExistence type="predicted"/>
<keyword evidence="1" id="KW-1133">Transmembrane helix</keyword>
<accession>A0A6G2CQQ6</accession>
<evidence type="ECO:0000313" key="3">
    <source>
        <dbReference type="EMBL" id="MTL95022.1"/>
    </source>
</evidence>
<feature type="transmembrane region" description="Helical" evidence="1">
    <location>
        <begin position="38"/>
        <end position="59"/>
    </location>
</feature>
<sequence>MGNLFKLAIFLTSFLPLWITILFIEFVSICQKVDSGNIVIECMMIAFIILILVFSLLCVKRTLNKSHPSQFRPYIILDAKLESGISTEFLLSYILPLIAFDFTSWEEIIQFLFFYLILTFLCVRNNNVYANLWLELKGYRFYSCQLLWEAAQETNSVEGMVLSKVNLVSQKNTSVELRTLNKPFYITDLEE</sequence>
<feature type="transmembrane region" description="Helical" evidence="1">
    <location>
        <begin position="7"/>
        <end position="26"/>
    </location>
</feature>
<reference evidence="3 4" key="1">
    <citation type="journal article" date="2019" name="Nat. Med.">
        <title>A library of human gut bacterial isolates paired with longitudinal multiomics data enables mechanistic microbiome research.</title>
        <authorList>
            <person name="Poyet M."/>
            <person name="Groussin M."/>
            <person name="Gibbons S.M."/>
            <person name="Avila-Pacheco J."/>
            <person name="Jiang X."/>
            <person name="Kearney S.M."/>
            <person name="Perrotta A.R."/>
            <person name="Berdy B."/>
            <person name="Zhao S."/>
            <person name="Lieberman T.D."/>
            <person name="Swanson P.K."/>
            <person name="Smith M."/>
            <person name="Roesemann S."/>
            <person name="Alexander J.E."/>
            <person name="Rich S.A."/>
            <person name="Livny J."/>
            <person name="Vlamakis H."/>
            <person name="Clish C."/>
            <person name="Bullock K."/>
            <person name="Deik A."/>
            <person name="Scott J."/>
            <person name="Pierce K.A."/>
            <person name="Xavier R.J."/>
            <person name="Alm E.J."/>
        </authorList>
    </citation>
    <scope>NUCLEOTIDE SEQUENCE</scope>
    <source>
        <strain evidence="3">BIOML-A179</strain>
        <strain evidence="2 4">BIOML-A198</strain>
    </source>
</reference>
<gene>
    <name evidence="3" type="ORF">GMA64_10820</name>
    <name evidence="2" type="ORF">GMA92_15295</name>
</gene>
<dbReference type="Proteomes" id="UP000487649">
    <property type="component" value="Unassembled WGS sequence"/>
</dbReference>
<evidence type="ECO:0000313" key="4">
    <source>
        <dbReference type="Proteomes" id="UP000487649"/>
    </source>
</evidence>